<sequence length="99" mass="11075">MAFTQELDGISFHPVVRGINRLADENSWIIECEEFTFKRADFPLVTMVYSRTDSQGDTDTMKVEYVGGTVRAAHVSFMTHTISGYKARGAVEGILRAEP</sequence>
<protein>
    <submittedName>
        <fullName evidence="1">Uncharacterized protein</fullName>
    </submittedName>
</protein>
<evidence type="ECO:0000313" key="2">
    <source>
        <dbReference type="Proteomes" id="UP000229511"/>
    </source>
</evidence>
<gene>
    <name evidence="1" type="primary">116</name>
    <name evidence="1" type="ORF">PBI_PATRICKSTAR_116</name>
</gene>
<name>A0A160DH21_9CAUD</name>
<proteinExistence type="predicted"/>
<organism evidence="1 2">
    <name type="scientific">Gordonia phage PatrickStar</name>
    <dbReference type="NCBI Taxonomy" id="1838076"/>
    <lineage>
        <taxon>Viruses</taxon>
        <taxon>Duplodnaviria</taxon>
        <taxon>Heunggongvirae</taxon>
        <taxon>Uroviricota</taxon>
        <taxon>Caudoviricetes</taxon>
        <taxon>Orchidvirus</taxon>
        <taxon>Orchidvirus orchid</taxon>
    </lineage>
</organism>
<accession>A0A160DH21</accession>
<reference evidence="1 2" key="1">
    <citation type="submission" date="2016-03" db="EMBL/GenBank/DDBJ databases">
        <authorList>
            <person name="Rimple P."/>
            <person name="Montgomery M.T."/>
            <person name="Guerrero C.A."/>
            <person name="Mavrich T.N."/>
            <person name="Pope W.H."/>
            <person name="Garlena R.A."/>
            <person name="Russell D.A."/>
            <person name="Jacobs-Sera D."/>
            <person name="Hendrix R.W."/>
            <person name="Hatfull G.F."/>
        </authorList>
    </citation>
    <scope>NUCLEOTIDE SEQUENCE [LARGE SCALE GENOMIC DNA]</scope>
</reference>
<dbReference type="Proteomes" id="UP000229511">
    <property type="component" value="Genome"/>
</dbReference>
<evidence type="ECO:0000313" key="1">
    <source>
        <dbReference type="EMBL" id="ANA87348.1"/>
    </source>
</evidence>
<dbReference type="EMBL" id="KU998252">
    <property type="protein sequence ID" value="ANA87348.1"/>
    <property type="molecule type" value="Genomic_DNA"/>
</dbReference>